<dbReference type="Pfam" id="PF08011">
    <property type="entry name" value="PDDEXK_9"/>
    <property type="match status" value="1"/>
</dbReference>
<dbReference type="AlphaFoldDB" id="A0A415DW78"/>
<evidence type="ECO:0000313" key="3">
    <source>
        <dbReference type="Proteomes" id="UP000284841"/>
    </source>
</evidence>
<protein>
    <recommendedName>
        <fullName evidence="1">AAA-ATPase-like domain-containing protein</fullName>
    </recommendedName>
</protein>
<reference evidence="2 3" key="1">
    <citation type="submission" date="2018-08" db="EMBL/GenBank/DDBJ databases">
        <title>A genome reference for cultivated species of the human gut microbiota.</title>
        <authorList>
            <person name="Zou Y."/>
            <person name="Xue W."/>
            <person name="Luo G."/>
        </authorList>
    </citation>
    <scope>NUCLEOTIDE SEQUENCE [LARGE SCALE GENOMIC DNA]</scope>
    <source>
        <strain evidence="2 3">AM07-24</strain>
    </source>
</reference>
<sequence>MKKMMSCQEAAWRWGISDRRVSKLCAEGRIPGAYKEDRRWLLPEDAQRPSDLRIKDSFCLREPTLAYRAKRPLPIGVSDYCRATMNYYYIDKTLMIKNVLDELPAISLLTRPRRFGKTLNMDMLRVFFENTGEDTSVYFRDKKIWRCGEKYRRHQGRYPVIFFTFKDIKFATWEECLEIIGLLFQREFGRHMELLESDRCSDFEKAYFRKILALEAGSAELTQALSRLSKMLDDHYGVAPILIIDEYDTPVQQGHVRGYYDQVVTFMRNFFSDGLKDNTHLSYGFLTGILRVAKESIFSGLNNLNVNSILEERYGEYFGFTPDEVREMCRYYGVLEKYAEVCEWYDGYRFGNSEIFNPWSVINYFNRKCEPQAFWLSTSSNDIIGEVLEAATPEIRAKLAELMLDGTVLTTVDIGVIYPQMKKNPASVYSFLLMTGYLKIVKKEQQYNGAYIYRVALPNKEIKLAYNTEILAVMEEIVSYGVVSAIQEALYMGNGSLLQEELSQLLMRTVSFYDTASESFYHGLLLGLCAVLAGYYFISSNRESGIGRYDIQLMPRKKGMPGILIELKIAPQGSSEEQLQKLADKALRQIKSCSYETELQRQGVDKIIRYGAAFCGKQVQVKVEES</sequence>
<dbReference type="PANTHER" id="PTHR34825">
    <property type="entry name" value="CONSERVED PROTEIN, WITH A WEAK D-GALACTARATE DEHYDRATASE/ALTRONATE HYDROLASE DOMAIN"/>
    <property type="match status" value="1"/>
</dbReference>
<organism evidence="2 3">
    <name type="scientific">Emergencia timonensis</name>
    <dbReference type="NCBI Taxonomy" id="1776384"/>
    <lineage>
        <taxon>Bacteria</taxon>
        <taxon>Bacillati</taxon>
        <taxon>Bacillota</taxon>
        <taxon>Clostridia</taxon>
        <taxon>Peptostreptococcales</taxon>
        <taxon>Anaerovoracaceae</taxon>
        <taxon>Emergencia</taxon>
    </lineage>
</organism>
<evidence type="ECO:0000313" key="2">
    <source>
        <dbReference type="EMBL" id="RHJ84746.1"/>
    </source>
</evidence>
<gene>
    <name evidence="2" type="ORF">DW099_17400</name>
</gene>
<dbReference type="InterPro" id="IPR012547">
    <property type="entry name" value="PDDEXK_9"/>
</dbReference>
<dbReference type="RefSeq" id="WP_118336514.1">
    <property type="nucleotide sequence ID" value="NZ_AP025567.1"/>
</dbReference>
<dbReference type="OrthoDB" id="9799038at2"/>
<comment type="caution">
    <text evidence="2">The sequence shown here is derived from an EMBL/GenBank/DDBJ whole genome shotgun (WGS) entry which is preliminary data.</text>
</comment>
<keyword evidence="3" id="KW-1185">Reference proteome</keyword>
<dbReference type="EMBL" id="QRMS01000006">
    <property type="protein sequence ID" value="RHJ84746.1"/>
    <property type="molecule type" value="Genomic_DNA"/>
</dbReference>
<dbReference type="STRING" id="1776384.GCA_900086585_01255"/>
<evidence type="ECO:0000259" key="1">
    <source>
        <dbReference type="Pfam" id="PF09820"/>
    </source>
</evidence>
<dbReference type="Pfam" id="PF09820">
    <property type="entry name" value="AAA-ATPase_like"/>
    <property type="match status" value="1"/>
</dbReference>
<dbReference type="InterPro" id="IPR018631">
    <property type="entry name" value="AAA-ATPase-like_dom"/>
</dbReference>
<name>A0A415DW78_9FIRM</name>
<feature type="domain" description="AAA-ATPase-like" evidence="1">
    <location>
        <begin position="74"/>
        <end position="298"/>
    </location>
</feature>
<proteinExistence type="predicted"/>
<dbReference type="Proteomes" id="UP000284841">
    <property type="component" value="Unassembled WGS sequence"/>
</dbReference>
<dbReference type="PANTHER" id="PTHR34825:SF1">
    <property type="entry name" value="AAA-ATPASE-LIKE DOMAIN-CONTAINING PROTEIN"/>
    <property type="match status" value="1"/>
</dbReference>
<accession>A0A415DW78</accession>